<keyword evidence="2 4" id="KW-0238">DNA-binding</keyword>
<dbReference type="RefSeq" id="WP_054751284.1">
    <property type="nucleotide sequence ID" value="NZ_JBHUMZ010000016.1"/>
</dbReference>
<dbReference type="PANTHER" id="PTHR30349:SF41">
    <property type="entry name" value="INTEGRASE_RECOMBINASE PROTEIN MJ0367-RELATED"/>
    <property type="match status" value="1"/>
</dbReference>
<dbReference type="PANTHER" id="PTHR30349">
    <property type="entry name" value="PHAGE INTEGRASE-RELATED"/>
    <property type="match status" value="1"/>
</dbReference>
<dbReference type="InterPro" id="IPR025269">
    <property type="entry name" value="SAM-like_dom"/>
</dbReference>
<dbReference type="Proteomes" id="UP001597452">
    <property type="component" value="Unassembled WGS sequence"/>
</dbReference>
<dbReference type="InterPro" id="IPR050090">
    <property type="entry name" value="Tyrosine_recombinase_XerCD"/>
</dbReference>
<feature type="domain" description="Core-binding (CB)" evidence="6">
    <location>
        <begin position="21"/>
        <end position="105"/>
    </location>
</feature>
<dbReference type="SUPFAM" id="SSF56349">
    <property type="entry name" value="DNA breaking-rejoining enzymes"/>
    <property type="match status" value="1"/>
</dbReference>
<dbReference type="InterPro" id="IPR044068">
    <property type="entry name" value="CB"/>
</dbReference>
<proteinExistence type="inferred from homology"/>
<dbReference type="InterPro" id="IPR011010">
    <property type="entry name" value="DNA_brk_join_enz"/>
</dbReference>
<sequence>MRKTRKYQRNVELTKQIENDFSMSEMFEQFMFIKKTEGLAKRTIEEYYVNFNYLLDYTEGDLTSNQMTTELFCSWIDFMQEEMNLAPATINIRVRTTRAFVKYAYEEKGWINQPIHKRFKPIKSPIDVVESLTDEEVKRLIGACDDGSYVGYRTQVICYTLLDSLIRVSELVNLRKEDVNLNEGTVYVKADTTKTRTGRFVPISTKTIKVLRAYLLETEEFDNEYFFLSYEGKPLTKNTIRTDLSVYGKVAKINNRVSPHVFRHTGALFYIRNGGDPFSLQKILGHSHMNMVRRYIQMTDRDIQYKHNQYSPIANLFK</sequence>
<name>A0ABW5Q9X4_9BACI</name>
<accession>A0ABW5Q9X4</accession>
<dbReference type="InterPro" id="IPR010998">
    <property type="entry name" value="Integrase_recombinase_N"/>
</dbReference>
<keyword evidence="8" id="KW-1185">Reference proteome</keyword>
<organism evidence="7 8">
    <name type="scientific">Piscibacillus salipiscarius</name>
    <dbReference type="NCBI Taxonomy" id="299480"/>
    <lineage>
        <taxon>Bacteria</taxon>
        <taxon>Bacillati</taxon>
        <taxon>Bacillota</taxon>
        <taxon>Bacilli</taxon>
        <taxon>Bacillales</taxon>
        <taxon>Bacillaceae</taxon>
        <taxon>Piscibacillus</taxon>
    </lineage>
</organism>
<dbReference type="InterPro" id="IPR013762">
    <property type="entry name" value="Integrase-like_cat_sf"/>
</dbReference>
<dbReference type="Gene3D" id="1.10.150.130">
    <property type="match status" value="1"/>
</dbReference>
<dbReference type="Pfam" id="PF00589">
    <property type="entry name" value="Phage_integrase"/>
    <property type="match status" value="1"/>
</dbReference>
<dbReference type="CDD" id="cd00397">
    <property type="entry name" value="DNA_BRE_C"/>
    <property type="match status" value="1"/>
</dbReference>
<keyword evidence="3" id="KW-0233">DNA recombination</keyword>
<evidence type="ECO:0000256" key="4">
    <source>
        <dbReference type="PROSITE-ProRule" id="PRU01248"/>
    </source>
</evidence>
<reference evidence="8" key="1">
    <citation type="journal article" date="2019" name="Int. J. Syst. Evol. Microbiol.">
        <title>The Global Catalogue of Microorganisms (GCM) 10K type strain sequencing project: providing services to taxonomists for standard genome sequencing and annotation.</title>
        <authorList>
            <consortium name="The Broad Institute Genomics Platform"/>
            <consortium name="The Broad Institute Genome Sequencing Center for Infectious Disease"/>
            <person name="Wu L."/>
            <person name="Ma J."/>
        </authorList>
    </citation>
    <scope>NUCLEOTIDE SEQUENCE [LARGE SCALE GENOMIC DNA]</scope>
    <source>
        <strain evidence="8">TISTR 1571</strain>
    </source>
</reference>
<evidence type="ECO:0000259" key="6">
    <source>
        <dbReference type="PROSITE" id="PS51900"/>
    </source>
</evidence>
<dbReference type="PROSITE" id="PS51900">
    <property type="entry name" value="CB"/>
    <property type="match status" value="1"/>
</dbReference>
<gene>
    <name evidence="7" type="ORF">ACFSW4_06165</name>
</gene>
<evidence type="ECO:0000256" key="1">
    <source>
        <dbReference type="ARBA" id="ARBA00008857"/>
    </source>
</evidence>
<evidence type="ECO:0000256" key="2">
    <source>
        <dbReference type="ARBA" id="ARBA00023125"/>
    </source>
</evidence>
<dbReference type="Pfam" id="PF13102">
    <property type="entry name" value="Phage_int_SAM_5"/>
    <property type="match status" value="1"/>
</dbReference>
<evidence type="ECO:0000259" key="5">
    <source>
        <dbReference type="PROSITE" id="PS51898"/>
    </source>
</evidence>
<evidence type="ECO:0000256" key="3">
    <source>
        <dbReference type="ARBA" id="ARBA00023172"/>
    </source>
</evidence>
<dbReference type="Gene3D" id="1.10.443.10">
    <property type="entry name" value="Intergrase catalytic core"/>
    <property type="match status" value="1"/>
</dbReference>
<dbReference type="PROSITE" id="PS51898">
    <property type="entry name" value="TYR_RECOMBINASE"/>
    <property type="match status" value="1"/>
</dbReference>
<comment type="caution">
    <text evidence="7">The sequence shown here is derived from an EMBL/GenBank/DDBJ whole genome shotgun (WGS) entry which is preliminary data.</text>
</comment>
<dbReference type="EMBL" id="JBHUMZ010000016">
    <property type="protein sequence ID" value="MFD2638442.1"/>
    <property type="molecule type" value="Genomic_DNA"/>
</dbReference>
<feature type="domain" description="Tyr recombinase" evidence="5">
    <location>
        <begin position="127"/>
        <end position="308"/>
    </location>
</feature>
<comment type="similarity">
    <text evidence="1">Belongs to the 'phage' integrase family.</text>
</comment>
<evidence type="ECO:0000313" key="8">
    <source>
        <dbReference type="Proteomes" id="UP001597452"/>
    </source>
</evidence>
<evidence type="ECO:0000313" key="7">
    <source>
        <dbReference type="EMBL" id="MFD2638442.1"/>
    </source>
</evidence>
<dbReference type="InterPro" id="IPR002104">
    <property type="entry name" value="Integrase_catalytic"/>
</dbReference>
<protein>
    <submittedName>
        <fullName evidence="7">Tyrosine-type recombinase/integrase</fullName>
    </submittedName>
</protein>